<dbReference type="InterPro" id="IPR047175">
    <property type="entry name" value="CotS-like"/>
</dbReference>
<organism evidence="2 3">
    <name type="scientific">Candidatus Mediterraneibacter caccavium</name>
    <dbReference type="NCBI Taxonomy" id="2838661"/>
    <lineage>
        <taxon>Bacteria</taxon>
        <taxon>Bacillati</taxon>
        <taxon>Bacillota</taxon>
        <taxon>Clostridia</taxon>
        <taxon>Lachnospirales</taxon>
        <taxon>Lachnospiraceae</taxon>
        <taxon>Mediterraneibacter</taxon>
    </lineage>
</organism>
<reference evidence="2" key="1">
    <citation type="journal article" date="2021" name="PeerJ">
        <title>Extensive microbial diversity within the chicken gut microbiome revealed by metagenomics and culture.</title>
        <authorList>
            <person name="Gilroy R."/>
            <person name="Ravi A."/>
            <person name="Getino M."/>
            <person name="Pursley I."/>
            <person name="Horton D.L."/>
            <person name="Alikhan N.F."/>
            <person name="Baker D."/>
            <person name="Gharbi K."/>
            <person name="Hall N."/>
            <person name="Watson M."/>
            <person name="Adriaenssens E.M."/>
            <person name="Foster-Nyarko E."/>
            <person name="Jarju S."/>
            <person name="Secka A."/>
            <person name="Antonio M."/>
            <person name="Oren A."/>
            <person name="Chaudhuri R.R."/>
            <person name="La Ragione R."/>
            <person name="Hildebrand F."/>
            <person name="Pallen M.J."/>
        </authorList>
    </citation>
    <scope>NUCLEOTIDE SEQUENCE</scope>
    <source>
        <strain evidence="2">ChiSjej5B23-15282</strain>
    </source>
</reference>
<dbReference type="InterPro" id="IPR011009">
    <property type="entry name" value="Kinase-like_dom_sf"/>
</dbReference>
<dbReference type="PANTHER" id="PTHR39179:SF1">
    <property type="entry name" value="SPORE COAT PROTEIN I"/>
    <property type="match status" value="1"/>
</dbReference>
<proteinExistence type="predicted"/>
<gene>
    <name evidence="2" type="ORF">H9981_10090</name>
</gene>
<dbReference type="Gene3D" id="3.90.1200.10">
    <property type="match status" value="1"/>
</dbReference>
<dbReference type="Gene3D" id="3.30.200.20">
    <property type="entry name" value="Phosphorylase Kinase, domain 1"/>
    <property type="match status" value="1"/>
</dbReference>
<dbReference type="InterPro" id="IPR002575">
    <property type="entry name" value="Aminoglycoside_PTrfase"/>
</dbReference>
<dbReference type="PANTHER" id="PTHR39179">
    <property type="entry name" value="SPORE COAT PROTEIN I"/>
    <property type="match status" value="1"/>
</dbReference>
<evidence type="ECO:0000259" key="1">
    <source>
        <dbReference type="Pfam" id="PF01636"/>
    </source>
</evidence>
<dbReference type="Proteomes" id="UP000824243">
    <property type="component" value="Unassembled WGS sequence"/>
</dbReference>
<reference evidence="2" key="2">
    <citation type="submission" date="2021-04" db="EMBL/GenBank/DDBJ databases">
        <authorList>
            <person name="Gilroy R."/>
        </authorList>
    </citation>
    <scope>NUCLEOTIDE SEQUENCE</scope>
    <source>
        <strain evidence="2">ChiSjej5B23-15282</strain>
    </source>
</reference>
<comment type="caution">
    <text evidence="2">The sequence shown here is derived from an EMBL/GenBank/DDBJ whole genome shotgun (WGS) entry which is preliminary data.</text>
</comment>
<dbReference type="NCBIfam" id="TIGR02906">
    <property type="entry name" value="spore_CotS"/>
    <property type="match status" value="1"/>
</dbReference>
<dbReference type="GO" id="GO:0042601">
    <property type="term" value="C:endospore-forming forespore"/>
    <property type="evidence" value="ECO:0007669"/>
    <property type="project" value="TreeGrafter"/>
</dbReference>
<keyword evidence="2" id="KW-0167">Capsid protein</keyword>
<keyword evidence="2" id="KW-0946">Virion</keyword>
<evidence type="ECO:0000313" key="2">
    <source>
        <dbReference type="EMBL" id="HIX49341.1"/>
    </source>
</evidence>
<dbReference type="EMBL" id="DXFA01000171">
    <property type="protein sequence ID" value="HIX49341.1"/>
    <property type="molecule type" value="Genomic_DNA"/>
</dbReference>
<evidence type="ECO:0000313" key="3">
    <source>
        <dbReference type="Proteomes" id="UP000824243"/>
    </source>
</evidence>
<sequence length="337" mass="39574">MREEYELEVLEQYNIEVKGTRRIRGAFFCDTNEGTMLLKETKISARRAPLLYEVLSRIEKRGNVKVDTPVFTEDGELLVTSREGTVYMLKRWYQGRECDIRQEGELLRAAAQLGRLHRELDAVSAGQDSAPLPAPFPGKRSPLEEIVRHNRELKKVRSFIRGRVAKNEFEYLYLESFEKMYGMAERVRQKMEGSGCGELYAGCMRRGILVHGDYNYHNILVLKQGMAVTGFEHMCSDIQMHDLYYFMRKAMEKHHWKRKTGQQLLEAYEEERPVCPEEREYLGLFLAYPEKFWKTAGSYYRSNKSWLPEKCVEKLKLSVRQAEEKQCFLEEVFSLNI</sequence>
<dbReference type="InterPro" id="IPR014255">
    <property type="entry name" value="Spore_coat_CotS"/>
</dbReference>
<dbReference type="Pfam" id="PF01636">
    <property type="entry name" value="APH"/>
    <property type="match status" value="1"/>
</dbReference>
<feature type="domain" description="Aminoglycoside phosphotransferase" evidence="1">
    <location>
        <begin position="27"/>
        <end position="270"/>
    </location>
</feature>
<dbReference type="SUPFAM" id="SSF56112">
    <property type="entry name" value="Protein kinase-like (PK-like)"/>
    <property type="match status" value="1"/>
</dbReference>
<dbReference type="AlphaFoldDB" id="A0A9D1VYB6"/>
<name>A0A9D1VYB6_9FIRM</name>
<protein>
    <submittedName>
        <fullName evidence="2">CotS family spore coat protein</fullName>
    </submittedName>
</protein>
<accession>A0A9D1VYB6</accession>